<dbReference type="PROSITE" id="PS50164">
    <property type="entry name" value="GIY_YIG"/>
    <property type="match status" value="1"/>
</dbReference>
<name>A0A9X8RE25_9BACI</name>
<evidence type="ECO:0000313" key="2">
    <source>
        <dbReference type="EMBL" id="SIS04242.1"/>
    </source>
</evidence>
<protein>
    <recommendedName>
        <fullName evidence="1">GIY-YIG domain-containing protein</fullName>
    </recommendedName>
</protein>
<dbReference type="EMBL" id="FTMX01000010">
    <property type="protein sequence ID" value="SIS04242.1"/>
    <property type="molecule type" value="Genomic_DNA"/>
</dbReference>
<dbReference type="InterPro" id="IPR000305">
    <property type="entry name" value="GIY-YIG_endonuc"/>
</dbReference>
<dbReference type="CDD" id="cd10446">
    <property type="entry name" value="GIY-YIG_unchar_1"/>
    <property type="match status" value="1"/>
</dbReference>
<dbReference type="Proteomes" id="UP000185829">
    <property type="component" value="Unassembled WGS sequence"/>
</dbReference>
<sequence length="166" mass="18897">MNRVVIKWDGVGSGWCIKFDTYNNEVVQVLPKGYVRDFPGYLEINLSFRELQGIVKDPNANAIWHKILSSVGAVYLIVDTKDGKQYVGSASGKEGLLGRWKEYAINGHGNNIKLKELIDAGPQRIHTFKYTILQTLPKTLTKEEVLREEIKFKEKLGSRAYRLNLN</sequence>
<gene>
    <name evidence="2" type="ORF">SAMN05878482_11081</name>
</gene>
<organism evidence="2 3">
    <name type="scientific">Peribacillus simplex</name>
    <dbReference type="NCBI Taxonomy" id="1478"/>
    <lineage>
        <taxon>Bacteria</taxon>
        <taxon>Bacillati</taxon>
        <taxon>Bacillota</taxon>
        <taxon>Bacilli</taxon>
        <taxon>Bacillales</taxon>
        <taxon>Bacillaceae</taxon>
        <taxon>Peribacillus</taxon>
    </lineage>
</organism>
<dbReference type="AlphaFoldDB" id="A0A9X8RE25"/>
<accession>A0A9X8RE25</accession>
<dbReference type="RefSeq" id="WP_076372013.1">
    <property type="nucleotide sequence ID" value="NZ_FTMX01000010.1"/>
</dbReference>
<dbReference type="InterPro" id="IPR035901">
    <property type="entry name" value="GIY-YIG_endonuc_sf"/>
</dbReference>
<comment type="caution">
    <text evidence="2">The sequence shown here is derived from an EMBL/GenBank/DDBJ whole genome shotgun (WGS) entry which is preliminary data.</text>
</comment>
<evidence type="ECO:0000313" key="3">
    <source>
        <dbReference type="Proteomes" id="UP000185829"/>
    </source>
</evidence>
<evidence type="ECO:0000259" key="1">
    <source>
        <dbReference type="PROSITE" id="PS50164"/>
    </source>
</evidence>
<proteinExistence type="predicted"/>
<feature type="domain" description="GIY-YIG" evidence="1">
    <location>
        <begin position="70"/>
        <end position="166"/>
    </location>
</feature>
<dbReference type="SUPFAM" id="SSF82771">
    <property type="entry name" value="GIY-YIG endonuclease"/>
    <property type="match status" value="1"/>
</dbReference>
<reference evidence="2 3" key="1">
    <citation type="submission" date="2017-01" db="EMBL/GenBank/DDBJ databases">
        <authorList>
            <person name="Varghese N."/>
            <person name="Submissions S."/>
        </authorList>
    </citation>
    <scope>NUCLEOTIDE SEQUENCE [LARGE SCALE GENOMIC DNA]</scope>
    <source>
        <strain evidence="2 3">RUG2-6</strain>
    </source>
</reference>
<dbReference type="Gene3D" id="3.40.1440.10">
    <property type="entry name" value="GIY-YIG endonuclease"/>
    <property type="match status" value="1"/>
</dbReference>